<dbReference type="InterPro" id="IPR011006">
    <property type="entry name" value="CheY-like_superfamily"/>
</dbReference>
<dbReference type="CDD" id="cd17546">
    <property type="entry name" value="REC_hyHK_CKI1_RcsC-like"/>
    <property type="match status" value="1"/>
</dbReference>
<dbReference type="InterPro" id="IPR001789">
    <property type="entry name" value="Sig_transdc_resp-reg_receiver"/>
</dbReference>
<dbReference type="Gene3D" id="3.40.50.2300">
    <property type="match status" value="3"/>
</dbReference>
<feature type="transmembrane region" description="Helical" evidence="9">
    <location>
        <begin position="14"/>
        <end position="32"/>
    </location>
</feature>
<feature type="domain" description="Response regulatory" evidence="11">
    <location>
        <begin position="1090"/>
        <end position="1207"/>
    </location>
</feature>
<feature type="coiled-coil region" evidence="8">
    <location>
        <begin position="466"/>
        <end position="535"/>
    </location>
</feature>
<dbReference type="InterPro" id="IPR003594">
    <property type="entry name" value="HATPase_dom"/>
</dbReference>
<dbReference type="InterPro" id="IPR003018">
    <property type="entry name" value="GAF"/>
</dbReference>
<dbReference type="Pfam" id="PF12729">
    <property type="entry name" value="4HB_MCP_1"/>
    <property type="match status" value="1"/>
</dbReference>
<keyword evidence="6" id="KW-0902">Two-component regulatory system</keyword>
<keyword evidence="13" id="KW-1185">Reference proteome</keyword>
<dbReference type="Pfam" id="PF00072">
    <property type="entry name" value="Response_reg"/>
    <property type="match status" value="3"/>
</dbReference>
<dbReference type="SUPFAM" id="SSF47384">
    <property type="entry name" value="Homodimeric domain of signal transducing histidine kinase"/>
    <property type="match status" value="1"/>
</dbReference>
<keyword evidence="4" id="KW-0808">Transferase</keyword>
<feature type="domain" description="Response regulatory" evidence="11">
    <location>
        <begin position="822"/>
        <end position="935"/>
    </location>
</feature>
<dbReference type="RefSeq" id="WP_207163784.1">
    <property type="nucleotide sequence ID" value="NZ_CP071382.1"/>
</dbReference>
<dbReference type="EC" id="2.7.13.3" evidence="2"/>
<evidence type="ECO:0000256" key="4">
    <source>
        <dbReference type="ARBA" id="ARBA00022679"/>
    </source>
</evidence>
<feature type="domain" description="Histidine kinase" evidence="10">
    <location>
        <begin position="545"/>
        <end position="772"/>
    </location>
</feature>
<evidence type="ECO:0000256" key="7">
    <source>
        <dbReference type="PROSITE-ProRule" id="PRU00169"/>
    </source>
</evidence>
<keyword evidence="3 7" id="KW-0597">Phosphoprotein</keyword>
<feature type="transmembrane region" description="Helical" evidence="9">
    <location>
        <begin position="191"/>
        <end position="210"/>
    </location>
</feature>
<feature type="domain" description="Response regulatory" evidence="11">
    <location>
        <begin position="944"/>
        <end position="1060"/>
    </location>
</feature>
<dbReference type="Gene3D" id="1.10.287.130">
    <property type="match status" value="1"/>
</dbReference>
<dbReference type="Gene3D" id="6.10.340.10">
    <property type="match status" value="1"/>
</dbReference>
<dbReference type="InterPro" id="IPR036890">
    <property type="entry name" value="HATPase_C_sf"/>
</dbReference>
<dbReference type="InterPro" id="IPR029016">
    <property type="entry name" value="GAF-like_dom_sf"/>
</dbReference>
<dbReference type="PRINTS" id="PR00344">
    <property type="entry name" value="BCTRLSENSOR"/>
</dbReference>
<proteinExistence type="predicted"/>
<evidence type="ECO:0000256" key="3">
    <source>
        <dbReference type="ARBA" id="ARBA00022553"/>
    </source>
</evidence>
<dbReference type="SUPFAM" id="SSF52172">
    <property type="entry name" value="CheY-like"/>
    <property type="match status" value="3"/>
</dbReference>
<name>A0ABX7Q4H0_9BACT</name>
<evidence type="ECO:0000256" key="2">
    <source>
        <dbReference type="ARBA" id="ARBA00012438"/>
    </source>
</evidence>
<dbReference type="SMART" id="SM00448">
    <property type="entry name" value="REC"/>
    <property type="match status" value="3"/>
</dbReference>
<evidence type="ECO:0000256" key="9">
    <source>
        <dbReference type="SAM" id="Phobius"/>
    </source>
</evidence>
<evidence type="ECO:0000313" key="13">
    <source>
        <dbReference type="Proteomes" id="UP000663651"/>
    </source>
</evidence>
<dbReference type="PANTHER" id="PTHR45339:SF1">
    <property type="entry name" value="HYBRID SIGNAL TRANSDUCTION HISTIDINE KINASE J"/>
    <property type="match status" value="1"/>
</dbReference>
<dbReference type="PROSITE" id="PS50109">
    <property type="entry name" value="HIS_KIN"/>
    <property type="match status" value="1"/>
</dbReference>
<dbReference type="CDD" id="cd00082">
    <property type="entry name" value="HisKA"/>
    <property type="match status" value="1"/>
</dbReference>
<keyword evidence="9" id="KW-0812">Transmembrane</keyword>
<dbReference type="PROSITE" id="PS50110">
    <property type="entry name" value="RESPONSE_REGULATORY"/>
    <property type="match status" value="3"/>
</dbReference>
<keyword evidence="9" id="KW-1133">Transmembrane helix</keyword>
<dbReference type="Proteomes" id="UP000663651">
    <property type="component" value="Chromosome"/>
</dbReference>
<feature type="modified residue" description="4-aspartylphosphate" evidence="7">
    <location>
        <position position="871"/>
    </location>
</feature>
<dbReference type="CDD" id="cd16922">
    <property type="entry name" value="HATPase_EvgS-ArcB-TorS-like"/>
    <property type="match status" value="1"/>
</dbReference>
<accession>A0ABX7Q4H0</accession>
<dbReference type="SMART" id="SM00065">
    <property type="entry name" value="GAF"/>
    <property type="match status" value="1"/>
</dbReference>
<dbReference type="InterPro" id="IPR003661">
    <property type="entry name" value="HisK_dim/P_dom"/>
</dbReference>
<dbReference type="SMART" id="SM00387">
    <property type="entry name" value="HATPase_c"/>
    <property type="match status" value="1"/>
</dbReference>
<protein>
    <recommendedName>
        <fullName evidence="2">histidine kinase</fullName>
        <ecNumber evidence="2">2.7.13.3</ecNumber>
    </recommendedName>
</protein>
<dbReference type="Gene3D" id="3.30.450.40">
    <property type="match status" value="1"/>
</dbReference>
<dbReference type="InterPro" id="IPR004358">
    <property type="entry name" value="Sig_transdc_His_kin-like_C"/>
</dbReference>
<evidence type="ECO:0000256" key="6">
    <source>
        <dbReference type="ARBA" id="ARBA00023012"/>
    </source>
</evidence>
<dbReference type="EMBL" id="CP071382">
    <property type="protein sequence ID" value="QSV45995.1"/>
    <property type="molecule type" value="Genomic_DNA"/>
</dbReference>
<dbReference type="InterPro" id="IPR036097">
    <property type="entry name" value="HisK_dim/P_sf"/>
</dbReference>
<dbReference type="InterPro" id="IPR024478">
    <property type="entry name" value="HlyB_4HB_MCP"/>
</dbReference>
<evidence type="ECO:0000259" key="10">
    <source>
        <dbReference type="PROSITE" id="PS50109"/>
    </source>
</evidence>
<evidence type="ECO:0000256" key="8">
    <source>
        <dbReference type="SAM" id="Coils"/>
    </source>
</evidence>
<keyword evidence="5" id="KW-0418">Kinase</keyword>
<gene>
    <name evidence="12" type="ORF">JZM60_01475</name>
</gene>
<reference evidence="12 13" key="1">
    <citation type="submission" date="2021-03" db="EMBL/GenBank/DDBJ databases">
        <title>Geobacter metallireducens gen. nov. sp. nov., a microorganism capable of coupling the complete oxidation of organic compounds to the reduction of iron and other metals.</title>
        <authorList>
            <person name="Li Y."/>
        </authorList>
    </citation>
    <scope>NUCLEOTIDE SEQUENCE [LARGE SCALE GENOMIC DNA]</scope>
    <source>
        <strain evidence="12 13">Jerry-YX</strain>
    </source>
</reference>
<feature type="modified residue" description="4-aspartylphosphate" evidence="7">
    <location>
        <position position="993"/>
    </location>
</feature>
<dbReference type="Pfam" id="PF00512">
    <property type="entry name" value="HisKA"/>
    <property type="match status" value="1"/>
</dbReference>
<feature type="modified residue" description="4-aspartylphosphate" evidence="7">
    <location>
        <position position="1140"/>
    </location>
</feature>
<dbReference type="Pfam" id="PF02518">
    <property type="entry name" value="HATPase_c"/>
    <property type="match status" value="1"/>
</dbReference>
<dbReference type="SUPFAM" id="SSF55781">
    <property type="entry name" value="GAF domain-like"/>
    <property type="match status" value="1"/>
</dbReference>
<keyword evidence="8" id="KW-0175">Coiled coil</keyword>
<keyword evidence="9" id="KW-0472">Membrane</keyword>
<evidence type="ECO:0000313" key="12">
    <source>
        <dbReference type="EMBL" id="QSV45995.1"/>
    </source>
</evidence>
<dbReference type="CDD" id="cd00156">
    <property type="entry name" value="REC"/>
    <property type="match status" value="1"/>
</dbReference>
<evidence type="ECO:0000256" key="5">
    <source>
        <dbReference type="ARBA" id="ARBA00022777"/>
    </source>
</evidence>
<evidence type="ECO:0000259" key="11">
    <source>
        <dbReference type="PROSITE" id="PS50110"/>
    </source>
</evidence>
<dbReference type="Gene3D" id="3.30.565.10">
    <property type="entry name" value="Histidine kinase-like ATPase, C-terminal domain"/>
    <property type="match status" value="1"/>
</dbReference>
<organism evidence="12 13">
    <name type="scientific">Geobacter benzoatilyticus</name>
    <dbReference type="NCBI Taxonomy" id="2815309"/>
    <lineage>
        <taxon>Bacteria</taxon>
        <taxon>Pseudomonadati</taxon>
        <taxon>Thermodesulfobacteriota</taxon>
        <taxon>Desulfuromonadia</taxon>
        <taxon>Geobacterales</taxon>
        <taxon>Geobacteraceae</taxon>
        <taxon>Geobacter</taxon>
    </lineage>
</organism>
<evidence type="ECO:0000256" key="1">
    <source>
        <dbReference type="ARBA" id="ARBA00000085"/>
    </source>
</evidence>
<dbReference type="InterPro" id="IPR005467">
    <property type="entry name" value="His_kinase_dom"/>
</dbReference>
<dbReference type="PANTHER" id="PTHR45339">
    <property type="entry name" value="HYBRID SIGNAL TRANSDUCTION HISTIDINE KINASE J"/>
    <property type="match status" value="1"/>
</dbReference>
<dbReference type="SUPFAM" id="SSF55874">
    <property type="entry name" value="ATPase domain of HSP90 chaperone/DNA topoisomerase II/histidine kinase"/>
    <property type="match status" value="1"/>
</dbReference>
<sequence length="1210" mass="134273">MGWYSDLKIGNKLLLGYGTIIAFSCLIGYFGVTGLTQLKSHLDAMHDHLIPSIEAAAMIERHHQQHRRTFLNYIMDNQKRRKELAIKLNHEAVEINESMAAFAKYSVHAPEHRFLTKVTTASKEYMVETQRLKAAIDAGVGYGTLADDNERLRALFTNVETLTKELTLHIIEEGHDHLENGKDSYGNIRRWLVTLLLSAVAIALSMAFFITRSVTNPIRLVLGAVRRMEEAGVEKARVVEAIAAGDLSRDIRISEQFRIDPETTGRDEGGMLIRAVAGMSEIQTSLDAAFSRMTVSLRRTREDEHKRDWLKSGANELNEILRGDRRLDEMANKSLSFLCEYLGAGVGALYLYNDDGSELEIAATYAISRRKGLNERFALGEGLAGEAARDKRIIRLTDVPFDYLPISSAIGEAKPLNIAAVPLLYNDHLVGVVELGSFREFTDLEMEFLQRAREGLAIGISVNRARKLVDELLEQTQTQAEELRVQQEELQQSNEELEERAQMLEQQREQIRSKNREVEESSRALQLKAEELERISAYKSEFLANMSHELRTPLNSLMILSSLLKENRDGNLSEKQVEYASIINSSGNDLLVLINDILDLAKIESGKLEFNYEKFAIRPLLNQLRTTFTPLAEQRGLGFDLTIEDGVPEEMTTDGLRTQQILKNLISNACKFTQEGRVAVRAHVPAPAANPLPVPAVAFAVSDTGIGIPAAKHEHIFQAFQQADGTTSRKFGGTGLGLSISRQLARGLNGDVRLESAEGSGSVFTLYLPLVAYCNLAAAAVVIPELPLEVGPGERPSPPAEFVSPAPVLADDRDRLQPGEKSILIIEDDLSFAAILMDMVRARGFSVLVAGDGESGIALADHYLPSAIILDVMLPHLDGWGVMRSLKDRLRTRHIPVHFLTCLEDRQKAMSMGAIGFVTKPVTSEQLDEVFGTIEQSLAKSVKKLLIVEDDRAEAKSMEALLGGRDVAITVAETGHEAIGLLSAGQFDCIVLDLGLAGMSGFEVLEKIHSLDEGGRIPVIIHSGRDLSREEELRLRHYAESIIIKGVKSPERLLNEVSLFLHFVESGIAPEKKRMITTALDNEAMLAGKNVLIVDDDMRNIFSLSSVFSEKKIVVFEAENGREALDRLNENPDMDAVLMDVMMPEMDGFEATRMIRKDPRFAGLPIIALTAKAMKGDRDECLKAGASDYIQKPVDMERLFSLLRVWLYGR</sequence>
<comment type="catalytic activity">
    <reaction evidence="1">
        <text>ATP + protein L-histidine = ADP + protein N-phospho-L-histidine.</text>
        <dbReference type="EC" id="2.7.13.3"/>
    </reaction>
</comment>
<dbReference type="Pfam" id="PF13185">
    <property type="entry name" value="GAF_2"/>
    <property type="match status" value="1"/>
</dbReference>
<dbReference type="SMART" id="SM00388">
    <property type="entry name" value="HisKA"/>
    <property type="match status" value="1"/>
</dbReference>